<feature type="transmembrane region" description="Helical" evidence="4">
    <location>
        <begin position="97"/>
        <end position="127"/>
    </location>
</feature>
<name>A0A328CWX1_9ASTE</name>
<evidence type="ECO:0008006" key="7">
    <source>
        <dbReference type="Google" id="ProtNLM"/>
    </source>
</evidence>
<keyword evidence="2 4" id="KW-0472">Membrane</keyword>
<evidence type="ECO:0000313" key="5">
    <source>
        <dbReference type="EMBL" id="RAL37977.1"/>
    </source>
</evidence>
<dbReference type="EMBL" id="NQVE01000215">
    <property type="protein sequence ID" value="RAL37977.1"/>
    <property type="molecule type" value="Genomic_DNA"/>
</dbReference>
<comment type="caution">
    <text evidence="5">The sequence shown here is derived from an EMBL/GenBank/DDBJ whole genome shotgun (WGS) entry which is preliminary data.</text>
</comment>
<dbReference type="GO" id="GO:0005886">
    <property type="term" value="C:plasma membrane"/>
    <property type="evidence" value="ECO:0007669"/>
    <property type="project" value="TreeGrafter"/>
</dbReference>
<dbReference type="PANTHER" id="PTHR31234">
    <property type="entry name" value="LATE EMBRYOGENESIS ABUNDANT (LEA) HYDROXYPROLINE-RICH GLYCOPROTEIN FAMILY"/>
    <property type="match status" value="1"/>
</dbReference>
<proteinExistence type="predicted"/>
<reference evidence="5 6" key="1">
    <citation type="submission" date="2018-06" db="EMBL/GenBank/DDBJ databases">
        <title>The Genome of Cuscuta australis (Dodder) Provides Insight into the Evolution of Plant Parasitism.</title>
        <authorList>
            <person name="Liu H."/>
        </authorList>
    </citation>
    <scope>NUCLEOTIDE SEQUENCE [LARGE SCALE GENOMIC DNA]</scope>
    <source>
        <strain evidence="6">cv. Yunnan</strain>
        <tissue evidence="5">Vines</tissue>
    </source>
</reference>
<evidence type="ECO:0000256" key="1">
    <source>
        <dbReference type="ARBA" id="ARBA00004370"/>
    </source>
</evidence>
<feature type="compositionally biased region" description="Low complexity" evidence="3">
    <location>
        <begin position="54"/>
        <end position="65"/>
    </location>
</feature>
<evidence type="ECO:0000256" key="4">
    <source>
        <dbReference type="SAM" id="Phobius"/>
    </source>
</evidence>
<dbReference type="Proteomes" id="UP000249390">
    <property type="component" value="Unassembled WGS sequence"/>
</dbReference>
<dbReference type="PANTHER" id="PTHR31234:SF6">
    <property type="entry name" value="LATE EMBRYOGENESIS ABUNDANT PROTEIN LEA-2 SUBGROUP DOMAIN-CONTAINING PROTEIN"/>
    <property type="match status" value="1"/>
</dbReference>
<keyword evidence="4" id="KW-0812">Transmembrane</keyword>
<gene>
    <name evidence="5" type="ORF">DM860_000671</name>
</gene>
<evidence type="ECO:0000256" key="3">
    <source>
        <dbReference type="SAM" id="MobiDB-lite"/>
    </source>
</evidence>
<evidence type="ECO:0000256" key="2">
    <source>
        <dbReference type="ARBA" id="ARBA00023136"/>
    </source>
</evidence>
<dbReference type="InterPro" id="IPR044839">
    <property type="entry name" value="NDR1-like"/>
</dbReference>
<organism evidence="5 6">
    <name type="scientific">Cuscuta australis</name>
    <dbReference type="NCBI Taxonomy" id="267555"/>
    <lineage>
        <taxon>Eukaryota</taxon>
        <taxon>Viridiplantae</taxon>
        <taxon>Streptophyta</taxon>
        <taxon>Embryophyta</taxon>
        <taxon>Tracheophyta</taxon>
        <taxon>Spermatophyta</taxon>
        <taxon>Magnoliopsida</taxon>
        <taxon>eudicotyledons</taxon>
        <taxon>Gunneridae</taxon>
        <taxon>Pentapetalae</taxon>
        <taxon>asterids</taxon>
        <taxon>lamiids</taxon>
        <taxon>Solanales</taxon>
        <taxon>Convolvulaceae</taxon>
        <taxon>Cuscuteae</taxon>
        <taxon>Cuscuta</taxon>
        <taxon>Cuscuta subgen. Grammica</taxon>
        <taxon>Cuscuta sect. Cleistogrammica</taxon>
    </lineage>
</organism>
<protein>
    <recommendedName>
        <fullName evidence="7">Late embryogenesis abundant protein LEA-2 subgroup domain-containing protein</fullName>
    </recommendedName>
</protein>
<dbReference type="AlphaFoldDB" id="A0A328CWX1"/>
<comment type="subcellular location">
    <subcellularLocation>
        <location evidence="1">Membrane</location>
    </subcellularLocation>
</comment>
<keyword evidence="6" id="KW-1185">Reference proteome</keyword>
<dbReference type="GO" id="GO:0098542">
    <property type="term" value="P:defense response to other organism"/>
    <property type="evidence" value="ECO:0007669"/>
    <property type="project" value="InterPro"/>
</dbReference>
<sequence length="303" mass="33392">MPRWPSSYLCFPFTSQQQQNYSLFQYSPSSSFRRRTAKMADRVHPSAKPVRNGTSTATGAAANAQQVKAQAPGRIPYRPRPVYDRRTEPRRWGCRRFLCICCLWSVLILSVLLLLAATAGATFYVIYRPQRPAFSLSSLKISQFNLTTAPSDGTTRLSAKLSLALSAKNPDPKMIYAYDPISLTAYSGQVPIGNGSFPGFVSNPNNITIIHSTLSMPTQLLDSDSVSGLEPDLKKKNGLPVKISMDTMVQVKLEKMKSKKVGIRVTCEGIRAPIPKGKVPTAGTTSGAHCTVDLRVTIWKWTF</sequence>
<feature type="region of interest" description="Disordered" evidence="3">
    <location>
        <begin position="41"/>
        <end position="65"/>
    </location>
</feature>
<evidence type="ECO:0000313" key="6">
    <source>
        <dbReference type="Proteomes" id="UP000249390"/>
    </source>
</evidence>
<keyword evidence="4" id="KW-1133">Transmembrane helix</keyword>
<accession>A0A328CWX1</accession>